<sequence>MSSAQSPNTSNWPAEFAHELAVQKAKTAALELELVQLREQLKKHAGNESQLDLVSEEAIAESLRVAREMFGNEPSIEVLVDPEMPEFPFLVVTVKGAGTTAELLEKRLEWHRRVEPMFAGPFNYPRLSVVFD</sequence>
<evidence type="ECO:0000256" key="1">
    <source>
        <dbReference type="SAM" id="Coils"/>
    </source>
</evidence>
<gene>
    <name evidence="2" type="ORF">ETAA8_70690</name>
</gene>
<dbReference type="EMBL" id="CP036274">
    <property type="protein sequence ID" value="QDU31907.1"/>
    <property type="molecule type" value="Genomic_DNA"/>
</dbReference>
<keyword evidence="3" id="KW-1185">Reference proteome</keyword>
<dbReference type="RefSeq" id="WP_145099848.1">
    <property type="nucleotide sequence ID" value="NZ_CP036274.1"/>
</dbReference>
<reference evidence="2 3" key="1">
    <citation type="submission" date="2019-02" db="EMBL/GenBank/DDBJ databases">
        <title>Deep-cultivation of Planctomycetes and their phenomic and genomic characterization uncovers novel biology.</title>
        <authorList>
            <person name="Wiegand S."/>
            <person name="Jogler M."/>
            <person name="Boedeker C."/>
            <person name="Pinto D."/>
            <person name="Vollmers J."/>
            <person name="Rivas-Marin E."/>
            <person name="Kohn T."/>
            <person name="Peeters S.H."/>
            <person name="Heuer A."/>
            <person name="Rast P."/>
            <person name="Oberbeckmann S."/>
            <person name="Bunk B."/>
            <person name="Jeske O."/>
            <person name="Meyerdierks A."/>
            <person name="Storesund J.E."/>
            <person name="Kallscheuer N."/>
            <person name="Luecker S."/>
            <person name="Lage O.M."/>
            <person name="Pohl T."/>
            <person name="Merkel B.J."/>
            <person name="Hornburger P."/>
            <person name="Mueller R.-W."/>
            <person name="Bruemmer F."/>
            <person name="Labrenz M."/>
            <person name="Spormann A.M."/>
            <person name="Op den Camp H."/>
            <person name="Overmann J."/>
            <person name="Amann R."/>
            <person name="Jetten M.S.M."/>
            <person name="Mascher T."/>
            <person name="Medema M.H."/>
            <person name="Devos D.P."/>
            <person name="Kaster A.-K."/>
            <person name="Ovreas L."/>
            <person name="Rohde M."/>
            <person name="Galperin M.Y."/>
            <person name="Jogler C."/>
        </authorList>
    </citation>
    <scope>NUCLEOTIDE SEQUENCE [LARGE SCALE GENOMIC DNA]</scope>
    <source>
        <strain evidence="2 3">ETA_A8</strain>
    </source>
</reference>
<organism evidence="2 3">
    <name type="scientific">Anatilimnocola aggregata</name>
    <dbReference type="NCBI Taxonomy" id="2528021"/>
    <lineage>
        <taxon>Bacteria</taxon>
        <taxon>Pseudomonadati</taxon>
        <taxon>Planctomycetota</taxon>
        <taxon>Planctomycetia</taxon>
        <taxon>Pirellulales</taxon>
        <taxon>Pirellulaceae</taxon>
        <taxon>Anatilimnocola</taxon>
    </lineage>
</organism>
<proteinExistence type="predicted"/>
<name>A0A517YNV6_9BACT</name>
<dbReference type="Proteomes" id="UP000315017">
    <property type="component" value="Chromosome"/>
</dbReference>
<accession>A0A517YNV6</accession>
<keyword evidence="1" id="KW-0175">Coiled coil</keyword>
<protein>
    <submittedName>
        <fullName evidence="2">Uncharacterized protein</fullName>
    </submittedName>
</protein>
<feature type="coiled-coil region" evidence="1">
    <location>
        <begin position="20"/>
        <end position="47"/>
    </location>
</feature>
<dbReference type="KEGG" id="aagg:ETAA8_70690"/>
<evidence type="ECO:0000313" key="2">
    <source>
        <dbReference type="EMBL" id="QDU31907.1"/>
    </source>
</evidence>
<dbReference type="AlphaFoldDB" id="A0A517YNV6"/>
<evidence type="ECO:0000313" key="3">
    <source>
        <dbReference type="Proteomes" id="UP000315017"/>
    </source>
</evidence>